<proteinExistence type="predicted"/>
<dbReference type="EMBL" id="FP236843">
    <property type="protein sequence ID" value="CAX60093.1"/>
    <property type="molecule type" value="Genomic_DNA"/>
</dbReference>
<protein>
    <recommendedName>
        <fullName evidence="2">MobA-like NTP transferase domain-containing protein</fullName>
    </recommendedName>
</protein>
<dbReference type="Pfam" id="PF12804">
    <property type="entry name" value="NTP_transf_3"/>
    <property type="match status" value="1"/>
</dbReference>
<accession>D8MTD6</accession>
<keyword evidence="4" id="KW-1185">Reference proteome</keyword>
<dbReference type="Proteomes" id="UP000008793">
    <property type="component" value="Chromosome"/>
</dbReference>
<evidence type="ECO:0000259" key="2">
    <source>
        <dbReference type="Pfam" id="PF12804"/>
    </source>
</evidence>
<dbReference type="GO" id="GO:0016779">
    <property type="term" value="F:nucleotidyltransferase activity"/>
    <property type="evidence" value="ECO:0007669"/>
    <property type="project" value="UniProtKB-ARBA"/>
</dbReference>
<dbReference type="Gene3D" id="3.90.550.10">
    <property type="entry name" value="Spore Coat Polysaccharide Biosynthesis Protein SpsA, Chain A"/>
    <property type="match status" value="1"/>
</dbReference>
<organism evidence="4">
    <name type="scientific">Erwinia billingiae (strain Eb661)</name>
    <dbReference type="NCBI Taxonomy" id="634500"/>
    <lineage>
        <taxon>Bacteria</taxon>
        <taxon>Pseudomonadati</taxon>
        <taxon>Pseudomonadota</taxon>
        <taxon>Gammaproteobacteria</taxon>
        <taxon>Enterobacterales</taxon>
        <taxon>Erwiniaceae</taxon>
        <taxon>Erwinia</taxon>
    </lineage>
</organism>
<sequence length="138" mass="15070">MVTRPEDHRIHALLAGVTPVFCHSDGIGHSIAAGVKACDNYDGVLISLGDLPWLTTASYLAVAEALEQHPVVRAVVAGKQGHPVGFRQRFYPELLTLQGDVGAQMLMQTNLPEPVFLTDRGCLLDVDRPDDLLMRDKK</sequence>
<dbReference type="AlphaFoldDB" id="D8MTD6"/>
<evidence type="ECO:0000313" key="4">
    <source>
        <dbReference type="Proteomes" id="UP000008793"/>
    </source>
</evidence>
<dbReference type="InterPro" id="IPR029044">
    <property type="entry name" value="Nucleotide-diphossugar_trans"/>
</dbReference>
<gene>
    <name evidence="3" type="ordered locus">EbC_25620</name>
</gene>
<feature type="domain" description="MobA-like NTP transferase" evidence="2">
    <location>
        <begin position="3"/>
        <end position="109"/>
    </location>
</feature>
<dbReference type="STRING" id="634500.EbC_25620"/>
<dbReference type="PANTHER" id="PTHR43777">
    <property type="entry name" value="MOLYBDENUM COFACTOR CYTIDYLYLTRANSFERASE"/>
    <property type="match status" value="1"/>
</dbReference>
<name>D8MTD6_ERWBE</name>
<keyword evidence="1" id="KW-0460">Magnesium</keyword>
<evidence type="ECO:0000313" key="3">
    <source>
        <dbReference type="EMBL" id="CAX60093.1"/>
    </source>
</evidence>
<dbReference type="SUPFAM" id="SSF53448">
    <property type="entry name" value="Nucleotide-diphospho-sugar transferases"/>
    <property type="match status" value="1"/>
</dbReference>
<dbReference type="PANTHER" id="PTHR43777:SF1">
    <property type="entry name" value="MOLYBDENUM COFACTOR CYTIDYLYLTRANSFERASE"/>
    <property type="match status" value="1"/>
</dbReference>
<dbReference type="eggNOG" id="COG2068">
    <property type="taxonomic scope" value="Bacteria"/>
</dbReference>
<dbReference type="InterPro" id="IPR025877">
    <property type="entry name" value="MobA-like_NTP_Trfase"/>
</dbReference>
<evidence type="ECO:0000256" key="1">
    <source>
        <dbReference type="ARBA" id="ARBA00022842"/>
    </source>
</evidence>
<reference evidence="3 4" key="1">
    <citation type="journal article" date="2010" name="BMC Genomics">
        <title>Genome comparison of the epiphytic bacteria Erwinia billingiae and E. tasmaniensis with the pear pathogen E. pyrifoliae.</title>
        <authorList>
            <person name="Kube M."/>
            <person name="Migdoll A.M."/>
            <person name="Gehring I."/>
            <person name="Heitmann K."/>
            <person name="Mayer Y."/>
            <person name="Kuhl H."/>
            <person name="Knaust F."/>
            <person name="Geider K."/>
            <person name="Reinhardt R."/>
        </authorList>
    </citation>
    <scope>NUCLEOTIDE SEQUENCE [LARGE SCALE GENOMIC DNA]</scope>
    <source>
        <strain evidence="3 4">Eb661</strain>
    </source>
</reference>
<dbReference type="KEGG" id="ebi:EbC_25620"/>
<dbReference type="HOGENOM" id="CLU_061980_4_1_6"/>